<dbReference type="PANTHER" id="PTHR10515:SF0">
    <property type="entry name" value="THYMIDINE PHOSPHORYLASE"/>
    <property type="match status" value="1"/>
</dbReference>
<evidence type="ECO:0000313" key="3">
    <source>
        <dbReference type="EMBL" id="MEQ2176094.1"/>
    </source>
</evidence>
<feature type="non-terminal residue" evidence="3">
    <location>
        <position position="1"/>
    </location>
</feature>
<reference evidence="3 4" key="1">
    <citation type="submission" date="2021-06" db="EMBL/GenBank/DDBJ databases">
        <authorList>
            <person name="Palmer J.M."/>
        </authorList>
    </citation>
    <scope>NUCLEOTIDE SEQUENCE [LARGE SCALE GENOMIC DNA]</scope>
    <source>
        <strain evidence="3 4">GA_2019</strain>
        <tissue evidence="3">Muscle</tissue>
    </source>
</reference>
<evidence type="ECO:0000259" key="2">
    <source>
        <dbReference type="SMART" id="SM00941"/>
    </source>
</evidence>
<dbReference type="SMART" id="SM00941">
    <property type="entry name" value="PYNP_C"/>
    <property type="match status" value="1"/>
</dbReference>
<proteinExistence type="predicted"/>
<dbReference type="EMBL" id="JAHRIO010052738">
    <property type="protein sequence ID" value="MEQ2176094.1"/>
    <property type="molecule type" value="Genomic_DNA"/>
</dbReference>
<organism evidence="3 4">
    <name type="scientific">Goodea atripinnis</name>
    <dbReference type="NCBI Taxonomy" id="208336"/>
    <lineage>
        <taxon>Eukaryota</taxon>
        <taxon>Metazoa</taxon>
        <taxon>Chordata</taxon>
        <taxon>Craniata</taxon>
        <taxon>Vertebrata</taxon>
        <taxon>Euteleostomi</taxon>
        <taxon>Actinopterygii</taxon>
        <taxon>Neopterygii</taxon>
        <taxon>Teleostei</taxon>
        <taxon>Neoteleostei</taxon>
        <taxon>Acanthomorphata</taxon>
        <taxon>Ovalentaria</taxon>
        <taxon>Atherinomorphae</taxon>
        <taxon>Cyprinodontiformes</taxon>
        <taxon>Goodeidae</taxon>
        <taxon>Goodea</taxon>
    </lineage>
</organism>
<protein>
    <recommendedName>
        <fullName evidence="2">Pyrimidine nucleoside phosphorylase C-terminal domain-containing protein</fullName>
    </recommendedName>
</protein>
<dbReference type="Pfam" id="PF07831">
    <property type="entry name" value="PYNP_C"/>
    <property type="match status" value="1"/>
</dbReference>
<sequence length="79" mass="8303">VVLDVNGLVLAQVLQKLGAGRTKAGEAVNYSVGAELLVSLGQRVQKDQINLLQKALTVGKDKREAGDGDTLVAEVLLPH</sequence>
<dbReference type="Proteomes" id="UP001476798">
    <property type="component" value="Unassembled WGS sequence"/>
</dbReference>
<dbReference type="Gene3D" id="3.90.1170.30">
    <property type="entry name" value="Pyrimidine nucleoside phosphorylase-like, C-terminal domain"/>
    <property type="match status" value="1"/>
</dbReference>
<dbReference type="InterPro" id="IPR013102">
    <property type="entry name" value="PYNP_C"/>
</dbReference>
<keyword evidence="1" id="KW-0808">Transferase</keyword>
<comment type="caution">
    <text evidence="3">The sequence shown here is derived from an EMBL/GenBank/DDBJ whole genome shotgun (WGS) entry which is preliminary data.</text>
</comment>
<gene>
    <name evidence="3" type="ORF">GOODEAATRI_024550</name>
</gene>
<name>A0ABV0NXC2_9TELE</name>
<feature type="domain" description="Pyrimidine nucleoside phosphorylase C-terminal" evidence="2">
    <location>
        <begin position="1"/>
        <end position="59"/>
    </location>
</feature>
<evidence type="ECO:0000313" key="4">
    <source>
        <dbReference type="Proteomes" id="UP001476798"/>
    </source>
</evidence>
<accession>A0ABV0NXC2</accession>
<dbReference type="InterPro" id="IPR000053">
    <property type="entry name" value="Thymidine/pyrmidine_PPase"/>
</dbReference>
<dbReference type="PANTHER" id="PTHR10515">
    <property type="entry name" value="THYMIDINE PHOSPHORYLASE"/>
    <property type="match status" value="1"/>
</dbReference>
<evidence type="ECO:0000256" key="1">
    <source>
        <dbReference type="ARBA" id="ARBA00022679"/>
    </source>
</evidence>
<dbReference type="InterPro" id="IPR036566">
    <property type="entry name" value="PYNP-like_C_sf"/>
</dbReference>
<dbReference type="SUPFAM" id="SSF54680">
    <property type="entry name" value="Pyrimidine nucleoside phosphorylase C-terminal domain"/>
    <property type="match status" value="1"/>
</dbReference>
<keyword evidence="4" id="KW-1185">Reference proteome</keyword>